<evidence type="ECO:0000256" key="19">
    <source>
        <dbReference type="HAMAP-Rule" id="MF_00719"/>
    </source>
</evidence>
<evidence type="ECO:0000256" key="16">
    <source>
        <dbReference type="ARBA" id="ARBA00032853"/>
    </source>
</evidence>
<evidence type="ECO:0000256" key="4">
    <source>
        <dbReference type="ARBA" id="ARBA00010561"/>
    </source>
</evidence>
<evidence type="ECO:0000256" key="6">
    <source>
        <dbReference type="ARBA" id="ARBA00015850"/>
    </source>
</evidence>
<dbReference type="RefSeq" id="WP_198965551.1">
    <property type="nucleotide sequence ID" value="NZ_AP022572.1"/>
</dbReference>
<keyword evidence="10 19" id="KW-0812">Transmembrane</keyword>
<evidence type="ECO:0000256" key="2">
    <source>
        <dbReference type="ARBA" id="ARBA00004651"/>
    </source>
</evidence>
<feature type="transmembrane region" description="Helical" evidence="19">
    <location>
        <begin position="32"/>
        <end position="55"/>
    </location>
</feature>
<dbReference type="Proteomes" id="UP000467164">
    <property type="component" value="Chromosome"/>
</dbReference>
<feature type="transmembrane region" description="Helical" evidence="19">
    <location>
        <begin position="110"/>
        <end position="131"/>
    </location>
</feature>
<comment type="cofactor">
    <cofactor evidence="1 19">
        <name>Mg(2+)</name>
        <dbReference type="ChEBI" id="CHEBI:18420"/>
    </cofactor>
</comment>
<dbReference type="GO" id="GO:0009236">
    <property type="term" value="P:cobalamin biosynthetic process"/>
    <property type="evidence" value="ECO:0007669"/>
    <property type="project" value="UniProtKB-UniRule"/>
</dbReference>
<gene>
    <name evidence="19 20" type="primary">cobS</name>
    <name evidence="20" type="ORF">MSHO_46660</name>
</gene>
<keyword evidence="13 19" id="KW-0472">Membrane</keyword>
<keyword evidence="11 19" id="KW-0460">Magnesium</keyword>
<name>A0A7I7LH21_9MYCO</name>
<comment type="catalytic activity">
    <reaction evidence="17 19">
        <text>alpha-ribazole + adenosylcob(III)inamide-GDP = adenosylcob(III)alamin + GMP + H(+)</text>
        <dbReference type="Rhea" id="RHEA:16049"/>
        <dbReference type="ChEBI" id="CHEBI:10329"/>
        <dbReference type="ChEBI" id="CHEBI:15378"/>
        <dbReference type="ChEBI" id="CHEBI:18408"/>
        <dbReference type="ChEBI" id="CHEBI:58115"/>
        <dbReference type="ChEBI" id="CHEBI:60487"/>
        <dbReference type="EC" id="2.7.8.26"/>
    </reaction>
</comment>
<evidence type="ECO:0000256" key="18">
    <source>
        <dbReference type="ARBA" id="ARBA00049504"/>
    </source>
</evidence>
<evidence type="ECO:0000256" key="3">
    <source>
        <dbReference type="ARBA" id="ARBA00004663"/>
    </source>
</evidence>
<evidence type="ECO:0000313" key="20">
    <source>
        <dbReference type="EMBL" id="BBX59321.1"/>
    </source>
</evidence>
<comment type="catalytic activity">
    <reaction evidence="18 19">
        <text>alpha-ribazole 5'-phosphate + adenosylcob(III)inamide-GDP = adenosylcob(III)alamin 5'-phosphate + GMP + H(+)</text>
        <dbReference type="Rhea" id="RHEA:23560"/>
        <dbReference type="ChEBI" id="CHEBI:15378"/>
        <dbReference type="ChEBI" id="CHEBI:57918"/>
        <dbReference type="ChEBI" id="CHEBI:58115"/>
        <dbReference type="ChEBI" id="CHEBI:60487"/>
        <dbReference type="ChEBI" id="CHEBI:60493"/>
        <dbReference type="EC" id="2.7.8.26"/>
    </reaction>
</comment>
<comment type="similarity">
    <text evidence="4 19">Belongs to the CobS family.</text>
</comment>
<evidence type="ECO:0000256" key="13">
    <source>
        <dbReference type="ARBA" id="ARBA00023136"/>
    </source>
</evidence>
<feature type="transmembrane region" description="Helical" evidence="19">
    <location>
        <begin position="176"/>
        <end position="195"/>
    </location>
</feature>
<feature type="transmembrane region" description="Helical" evidence="19">
    <location>
        <begin position="201"/>
        <end position="218"/>
    </location>
</feature>
<organism evidence="20 21">
    <name type="scientific">Mycobacterium shottsii</name>
    <dbReference type="NCBI Taxonomy" id="133549"/>
    <lineage>
        <taxon>Bacteria</taxon>
        <taxon>Bacillati</taxon>
        <taxon>Actinomycetota</taxon>
        <taxon>Actinomycetes</taxon>
        <taxon>Mycobacteriales</taxon>
        <taxon>Mycobacteriaceae</taxon>
        <taxon>Mycobacterium</taxon>
        <taxon>Mycobacterium ulcerans group</taxon>
    </lineage>
</organism>
<evidence type="ECO:0000256" key="5">
    <source>
        <dbReference type="ARBA" id="ARBA00013200"/>
    </source>
</evidence>
<keyword evidence="9 19" id="KW-0808">Transferase</keyword>
<dbReference type="GO" id="GO:0051073">
    <property type="term" value="F:adenosylcobinamide-GDP ribazoletransferase activity"/>
    <property type="evidence" value="ECO:0007669"/>
    <property type="project" value="UniProtKB-UniRule"/>
</dbReference>
<dbReference type="AlphaFoldDB" id="A0A7I7LH21"/>
<evidence type="ECO:0000256" key="11">
    <source>
        <dbReference type="ARBA" id="ARBA00022842"/>
    </source>
</evidence>
<dbReference type="NCBIfam" id="NF001279">
    <property type="entry name" value="PRK00235.2-1"/>
    <property type="match status" value="1"/>
</dbReference>
<sequence>MIRSLATALSFGTVMPVPGSVAAPMGRGAMTALPVVGVVLGGLAAGVTWSAALVFGPVSPLPGLLAVAVLLLATRGLHIDAVADTADGLGCYGPPQRALAVMRDGSTGPFGVAAVVLVIAVQGSAFSALSAAGSRGIAGIAVAVFAGRVTAVLGCRRSVPAAADSSLGSRVAGTQPISVLVAWLGVLLFASLAAAPRPWQGPAAAVAAVCAGALLIRHCVRRFGGITGDVLGCAIELATTVTAVVLAALVRL</sequence>
<feature type="transmembrane region" description="Helical" evidence="19">
    <location>
        <begin position="137"/>
        <end position="155"/>
    </location>
</feature>
<protein>
    <recommendedName>
        <fullName evidence="6 19">Adenosylcobinamide-GDP ribazoletransferase</fullName>
        <ecNumber evidence="5 19">2.7.8.26</ecNumber>
    </recommendedName>
    <alternativeName>
        <fullName evidence="16 19">Cobalamin synthase</fullName>
    </alternativeName>
    <alternativeName>
        <fullName evidence="15 19">Cobalamin-5'-phosphate synthase</fullName>
    </alternativeName>
</protein>
<comment type="function">
    <text evidence="14 19">Joins adenosylcobinamide-GDP and alpha-ribazole to generate adenosylcobalamin (Ado-cobalamin). Also synthesizes adenosylcobalamin 5'-phosphate from adenosylcobinamide-GDP and alpha-ribazole 5'-phosphate.</text>
</comment>
<dbReference type="GO" id="GO:0005886">
    <property type="term" value="C:plasma membrane"/>
    <property type="evidence" value="ECO:0007669"/>
    <property type="project" value="UniProtKB-SubCell"/>
</dbReference>
<feature type="transmembrane region" description="Helical" evidence="19">
    <location>
        <begin position="230"/>
        <end position="250"/>
    </location>
</feature>
<evidence type="ECO:0000256" key="8">
    <source>
        <dbReference type="ARBA" id="ARBA00022573"/>
    </source>
</evidence>
<proteinExistence type="inferred from homology"/>
<dbReference type="PANTHER" id="PTHR34148">
    <property type="entry name" value="ADENOSYLCOBINAMIDE-GDP RIBAZOLETRANSFERASE"/>
    <property type="match status" value="1"/>
</dbReference>
<dbReference type="KEGG" id="msho:MSHO_46660"/>
<evidence type="ECO:0000256" key="14">
    <source>
        <dbReference type="ARBA" id="ARBA00025228"/>
    </source>
</evidence>
<accession>A0A7I7LH21</accession>
<dbReference type="PANTHER" id="PTHR34148:SF1">
    <property type="entry name" value="ADENOSYLCOBINAMIDE-GDP RIBAZOLETRANSFERASE"/>
    <property type="match status" value="1"/>
</dbReference>
<evidence type="ECO:0000313" key="21">
    <source>
        <dbReference type="Proteomes" id="UP000467164"/>
    </source>
</evidence>
<evidence type="ECO:0000256" key="12">
    <source>
        <dbReference type="ARBA" id="ARBA00022989"/>
    </source>
</evidence>
<keyword evidence="8 19" id="KW-0169">Cobalamin biosynthesis</keyword>
<evidence type="ECO:0000256" key="15">
    <source>
        <dbReference type="ARBA" id="ARBA00032605"/>
    </source>
</evidence>
<dbReference type="HAMAP" id="MF_00719">
    <property type="entry name" value="CobS"/>
    <property type="match status" value="1"/>
</dbReference>
<evidence type="ECO:0000256" key="7">
    <source>
        <dbReference type="ARBA" id="ARBA00022475"/>
    </source>
</evidence>
<evidence type="ECO:0000256" key="1">
    <source>
        <dbReference type="ARBA" id="ARBA00001946"/>
    </source>
</evidence>
<evidence type="ECO:0000256" key="10">
    <source>
        <dbReference type="ARBA" id="ARBA00022692"/>
    </source>
</evidence>
<keyword evidence="21" id="KW-1185">Reference proteome</keyword>
<dbReference type="Pfam" id="PF02654">
    <property type="entry name" value="CobS"/>
    <property type="match status" value="1"/>
</dbReference>
<evidence type="ECO:0000256" key="17">
    <source>
        <dbReference type="ARBA" id="ARBA00048623"/>
    </source>
</evidence>
<dbReference type="EC" id="2.7.8.26" evidence="5 19"/>
<keyword evidence="7 19" id="KW-1003">Cell membrane</keyword>
<reference evidence="20 21" key="1">
    <citation type="journal article" date="2019" name="Emerg. Microbes Infect.">
        <title>Comprehensive subspecies identification of 175 nontuberculous mycobacteria species based on 7547 genomic profiles.</title>
        <authorList>
            <person name="Matsumoto Y."/>
            <person name="Kinjo T."/>
            <person name="Motooka D."/>
            <person name="Nabeya D."/>
            <person name="Jung N."/>
            <person name="Uechi K."/>
            <person name="Horii T."/>
            <person name="Iida T."/>
            <person name="Fujita J."/>
            <person name="Nakamura S."/>
        </authorList>
    </citation>
    <scope>NUCLEOTIDE SEQUENCE [LARGE SCALE GENOMIC DNA]</scope>
    <source>
        <strain evidence="20 21">JCM 12657</strain>
    </source>
</reference>
<evidence type="ECO:0000256" key="9">
    <source>
        <dbReference type="ARBA" id="ARBA00022679"/>
    </source>
</evidence>
<comment type="subcellular location">
    <subcellularLocation>
        <location evidence="2 19">Cell membrane</location>
        <topology evidence="2 19">Multi-pass membrane protein</topology>
    </subcellularLocation>
</comment>
<comment type="pathway">
    <text evidence="3 19">Cofactor biosynthesis; adenosylcobalamin biosynthesis; adenosylcobalamin from cob(II)yrinate a,c-diamide: step 7/7.</text>
</comment>
<dbReference type="EMBL" id="AP022572">
    <property type="protein sequence ID" value="BBX59321.1"/>
    <property type="molecule type" value="Genomic_DNA"/>
</dbReference>
<keyword evidence="12 19" id="KW-1133">Transmembrane helix</keyword>
<dbReference type="GO" id="GO:0008818">
    <property type="term" value="F:cobalamin 5'-phosphate synthase activity"/>
    <property type="evidence" value="ECO:0007669"/>
    <property type="project" value="UniProtKB-UniRule"/>
</dbReference>
<dbReference type="InterPro" id="IPR003805">
    <property type="entry name" value="CobS"/>
</dbReference>
<dbReference type="UniPathway" id="UPA00148">
    <property type="reaction ID" value="UER00238"/>
</dbReference>